<comment type="caution">
    <text evidence="9">The sequence shown here is derived from an EMBL/GenBank/DDBJ whole genome shotgun (WGS) entry which is preliminary data.</text>
</comment>
<evidence type="ECO:0000256" key="4">
    <source>
        <dbReference type="ARBA" id="ARBA00022777"/>
    </source>
</evidence>
<evidence type="ECO:0000256" key="7">
    <source>
        <dbReference type="SAM" id="MobiDB-lite"/>
    </source>
</evidence>
<dbReference type="Pfam" id="PF00069">
    <property type="entry name" value="Pkinase"/>
    <property type="match status" value="1"/>
</dbReference>
<keyword evidence="6" id="KW-0175">Coiled coil</keyword>
<evidence type="ECO:0000313" key="9">
    <source>
        <dbReference type="EMBL" id="KAJ5522866.1"/>
    </source>
</evidence>
<feature type="region of interest" description="Disordered" evidence="7">
    <location>
        <begin position="2213"/>
        <end position="2242"/>
    </location>
</feature>
<feature type="compositionally biased region" description="Polar residues" evidence="7">
    <location>
        <begin position="1534"/>
        <end position="1544"/>
    </location>
</feature>
<feature type="region of interest" description="Disordered" evidence="7">
    <location>
        <begin position="694"/>
        <end position="755"/>
    </location>
</feature>
<dbReference type="GO" id="GO:0004674">
    <property type="term" value="F:protein serine/threonine kinase activity"/>
    <property type="evidence" value="ECO:0007669"/>
    <property type="project" value="UniProtKB-EC"/>
</dbReference>
<dbReference type="Proteomes" id="UP001220324">
    <property type="component" value="Unassembled WGS sequence"/>
</dbReference>
<dbReference type="Pfam" id="PF07382">
    <property type="entry name" value="HC2"/>
    <property type="match status" value="1"/>
</dbReference>
<keyword evidence="3" id="KW-0547">Nucleotide-binding</keyword>
<keyword evidence="4" id="KW-0418">Kinase</keyword>
<dbReference type="InterPro" id="IPR009970">
    <property type="entry name" value="HC2"/>
</dbReference>
<gene>
    <name evidence="9" type="ORF">N7494_013296</name>
</gene>
<feature type="coiled-coil region" evidence="6">
    <location>
        <begin position="1423"/>
        <end position="1523"/>
    </location>
</feature>
<dbReference type="GO" id="GO:0005737">
    <property type="term" value="C:cytoplasm"/>
    <property type="evidence" value="ECO:0007669"/>
    <property type="project" value="TreeGrafter"/>
</dbReference>
<feature type="region of interest" description="Disordered" evidence="7">
    <location>
        <begin position="2103"/>
        <end position="2144"/>
    </location>
</feature>
<feature type="compositionally biased region" description="Polar residues" evidence="7">
    <location>
        <begin position="1374"/>
        <end position="1384"/>
    </location>
</feature>
<keyword evidence="2" id="KW-0808">Transferase</keyword>
<dbReference type="Gene3D" id="1.10.510.10">
    <property type="entry name" value="Transferase(Phosphotransferase) domain 1"/>
    <property type="match status" value="1"/>
</dbReference>
<dbReference type="GO" id="GO:0030261">
    <property type="term" value="P:chromosome condensation"/>
    <property type="evidence" value="ECO:0007669"/>
    <property type="project" value="InterPro"/>
</dbReference>
<dbReference type="EC" id="2.7.11.1" evidence="1"/>
<keyword evidence="10" id="KW-1185">Reference proteome</keyword>
<feature type="region of interest" description="Disordered" evidence="7">
    <location>
        <begin position="1528"/>
        <end position="1595"/>
    </location>
</feature>
<dbReference type="Pfam" id="PF12520">
    <property type="entry name" value="DUF3723"/>
    <property type="match status" value="1"/>
</dbReference>
<feature type="region of interest" description="Disordered" evidence="7">
    <location>
        <begin position="1327"/>
        <end position="1398"/>
    </location>
</feature>
<feature type="region of interest" description="Disordered" evidence="7">
    <location>
        <begin position="865"/>
        <end position="914"/>
    </location>
</feature>
<feature type="compositionally biased region" description="Polar residues" evidence="7">
    <location>
        <begin position="566"/>
        <end position="575"/>
    </location>
</feature>
<evidence type="ECO:0000313" key="10">
    <source>
        <dbReference type="Proteomes" id="UP001220324"/>
    </source>
</evidence>
<dbReference type="PROSITE" id="PS50011">
    <property type="entry name" value="PROTEIN_KINASE_DOM"/>
    <property type="match status" value="1"/>
</dbReference>
<feature type="region of interest" description="Disordered" evidence="7">
    <location>
        <begin position="545"/>
        <end position="575"/>
    </location>
</feature>
<sequence>MCFLECCQGFFLVRLNRIHIPQWKRLTFNPHDAEFWKEQLEYDYPVTEVSQNAFEEAKHTPAGYSKHDGITLMKLDFDQDKLVCLDGQARIHGSLSRGEDWGPVHLVLDSISHDERENIIHGFRKQILPNHGRILRKVLDAENDVEGPHRILDILSRGNSSLHASIMALRRCPQVYGQIAVIMNSIIGMTPEFQGGSWKTIIASHCWESLGHYLKNLTIGYWEGVVAEVREDTRNNAIRLNDINFETFQRLAGLAPRVSKRDAVTVRQEFANDAVFNGLDDATRESFQKVILRTSCMIPSLKLFFCHRSTLIEWSKWIKGLLGLSPRAMHSAEEVLRDIYTHEERGIVAYDIQISPGKWRRISASFEDRRELSVRQLWLCIMRQGRYHKDHLPYLAHMAIKLGFARNDKKTSRTGHQYLEVKTRIRSLAQSYRQELGANVATHTSPRDRVASRHSTLKHSIDVECRRGNGQRRKDLEWGLALEQAKQRFFYFDVMERAEEVCQTVNIVYEFSCMYRAFFAHPFVSSDFAEVPFARGTLAETLPVGTRANHVGNPSSVLEEDGPHLSSRSTTQDSTAYFESDIVSPEARGETYIVENVNQIKPPTIQEAKTAFSVQPDPSGNVSSHDDGGDLNLYPSLGMTDDTSPFMSAASSVSRAADEMPLVDEGDSYPSDSMVPVGEQKASDLRDTTQENHLPCLPKTAQGGPAPARQTDQGRMQRTTCDIHPAPLWEEGTKDSDPQSQGRCDGEEPGPEEQACSYDMNRTGGIHSPSKIMAPQVQIQRLQSAHPVRYSPRRAWSMPLTTKIVDTSSGRLPLRVTPKVENLSRTTTACSFGPSRGAPEMPAMRMPGRVASVWSGMKRDLNSGQAKLPSSMNRHGRSGNGVTLTAPNAGGDKAKFKDVNNGVRPNGLQSSIPMDTRHFTRDKAEPAPLSLCPSGSGRQATTNMHAVSASGMTSEGMLRPQPLSYTGNHSTGESLRDWMAALSHATKEENEVVTTGQLEYLPLAQLQNDDTAFTSPLDRLAGGQAEAELLRSLDTLPSLDGDPSKDGASKEAVSNTIHEAVLALTVQPDRSALSHHEVNICSSLEMTEGTTSFMSAASSGSVSHAADETPNVGQVDGDTIVLVGAQQINDTEDTTQQQSLTALPNAAQKGRTPEQQNEQGRVQRKTCDVSPAHPSEEGTDDADPPQPQTRSVIEKTSQEERVHSHTHSTVMGPPATIQRLQHARSVSHPRRWAWSMPLTAKALGISSGRPPLHVIQKGDNLPMITTARKFGPSRGASVIPATKMTAQVAWGTWPGLKHTLNNGRTTLPSDAKRHSKYGHRVILTAPNISGDKPKIKTMGKRVPPDGGTSSVMGASHATRDRLEPNSLHLCLSSPGKQPDTNPRPNSACGKTSEGEHEAVQLQQSFSYTDTGRRVGRPRNLTTKDAAAQEIAAQEAAAKEAAAKEAAAKEAAAKEAAAKEAAAKEAAAKEAAAQKAAAKEAAAKEAAAQKAAAKEAAVKEAAAKEAAAKEAAAKEAAAKEAAAREAISSAEKIKSQTVGASNENSLPEGPATIESHQKATADRVNPGEKFQCTPTDEAGTHARFQNIDWETQKGMSKVPLGPPERARMAQTGCHQGKKPGVLPPIGPGRNAHPATKRPWAEGLGRAPREAVGNQKHRDTEIVKFIGQGSYGYIWAVRSKDTGDILCRKDIYYKDFSKIELAQMKAEVHYLQKLQGNDHIVSYHHHEELKKESCLRIYMEHCANGDLKQLIAKEIDIPEADVWDAMHQITLGLYRCHYGVNFAPEHIETRPKSVLTTLHLDLKPANIFLGERRVLKIGDFGLSEQRPAGDGFPTIWKGTLSYVPPEMWKREPISTASDIWSLGCVMYELCQRVQLFPIAANTKRELIRLENAICRGRKIGLSKDRYSDELTTVMQNCVQVEVSKRWDTYALLVYLHERQKKSHEKAPPQPAQSIPEASPSAYLQNHAVAADRKVGRGALTAAPDREGGLRMLKAALGVPQRQRYVPYPVLPPNVPRTKTQGPAVASTFKVPRGPRRTACQAPNVPQRSPVPPVPSFEQPRNLGDVANAPKTAILDAAQPAQEITISSQPDLGMHRDVEPPCVVENTEQRLPDPNRPPSVGEGDSNAPTATASSRSPIEVHSTNTPAAGTMASIAQREIGSAPHTRNGSLPVHAVQGLAPELSLHSNKVGTRQRPQTEALALEKRSRDKVRLSHVDGEPADGMISGKRQVQGIGSNNDDTHQSPKHANNALQHEVHQGLLHDGTLELIPASMGSGKKRLESSRSFAKTMLPTNANKRARIKPRRLNRNTPRVTHLVHLELERPVTEPRIVSRVNYSYDDVLADVEDFLKDFPHGLIYNQRLQQLGTHNLRHHMEDTYRMRDECVLIFDKNRIFPHGAMQDKVMLNIKIKIAQKPKDDFNRQRQRAIAKKLQALRMGPKLTISERLEQGSVHVQRMMWPLQMYLGGVFDKGGSLHENSLERQLRDFGPINWQLRKARDSKAKKREARVRQTAKARHVKAVKDYDRKKNSLVKTDNAGKIVKREVKVPAEAGEAATS</sequence>
<dbReference type="SUPFAM" id="SSF56112">
    <property type="entry name" value="Protein kinase-like (PK-like)"/>
    <property type="match status" value="1"/>
</dbReference>
<dbReference type="GO" id="GO:0005524">
    <property type="term" value="F:ATP binding"/>
    <property type="evidence" value="ECO:0007669"/>
    <property type="project" value="UniProtKB-KW"/>
</dbReference>
<dbReference type="GO" id="GO:0005634">
    <property type="term" value="C:nucleus"/>
    <property type="evidence" value="ECO:0007669"/>
    <property type="project" value="TreeGrafter"/>
</dbReference>
<accession>A0AAD6G9H1</accession>
<evidence type="ECO:0000259" key="8">
    <source>
        <dbReference type="PROSITE" id="PS50011"/>
    </source>
</evidence>
<feature type="compositionally biased region" description="Basic and acidic residues" evidence="7">
    <location>
        <begin position="1192"/>
        <end position="1203"/>
    </location>
</feature>
<feature type="compositionally biased region" description="Polar residues" evidence="7">
    <location>
        <begin position="1132"/>
        <end position="1142"/>
    </location>
</feature>
<evidence type="ECO:0000256" key="5">
    <source>
        <dbReference type="ARBA" id="ARBA00022840"/>
    </source>
</evidence>
<organism evidence="9 10">
    <name type="scientific">Penicillium frequentans</name>
    <dbReference type="NCBI Taxonomy" id="3151616"/>
    <lineage>
        <taxon>Eukaryota</taxon>
        <taxon>Fungi</taxon>
        <taxon>Dikarya</taxon>
        <taxon>Ascomycota</taxon>
        <taxon>Pezizomycotina</taxon>
        <taxon>Eurotiomycetes</taxon>
        <taxon>Eurotiomycetidae</taxon>
        <taxon>Eurotiales</taxon>
        <taxon>Aspergillaceae</taxon>
        <taxon>Penicillium</taxon>
    </lineage>
</organism>
<feature type="domain" description="Protein kinase" evidence="8">
    <location>
        <begin position="1658"/>
        <end position="1937"/>
    </location>
</feature>
<dbReference type="PANTHER" id="PTHR43671:SF13">
    <property type="entry name" value="SERINE_THREONINE-PROTEIN KINASE NEK2"/>
    <property type="match status" value="1"/>
</dbReference>
<dbReference type="GO" id="GO:0003677">
    <property type="term" value="F:DNA binding"/>
    <property type="evidence" value="ECO:0007669"/>
    <property type="project" value="InterPro"/>
</dbReference>
<dbReference type="PANTHER" id="PTHR43671">
    <property type="entry name" value="SERINE/THREONINE-PROTEIN KINASE NEK"/>
    <property type="match status" value="1"/>
</dbReference>
<dbReference type="GO" id="GO:0030527">
    <property type="term" value="F:structural constituent of chromatin"/>
    <property type="evidence" value="ECO:0007669"/>
    <property type="project" value="InterPro"/>
</dbReference>
<keyword evidence="5" id="KW-0067">ATP-binding</keyword>
<dbReference type="InterPro" id="IPR011009">
    <property type="entry name" value="Kinase-like_dom_sf"/>
</dbReference>
<dbReference type="InterPro" id="IPR022198">
    <property type="entry name" value="DUF3723"/>
</dbReference>
<protein>
    <recommendedName>
        <fullName evidence="1">non-specific serine/threonine protein kinase</fullName>
        <ecNumber evidence="1">2.7.11.1</ecNumber>
    </recommendedName>
</protein>
<feature type="region of interest" description="Disordered" evidence="7">
    <location>
        <begin position="1132"/>
        <end position="1215"/>
    </location>
</feature>
<proteinExistence type="predicted"/>
<name>A0AAD6G9H1_9EURO</name>
<reference evidence="9 10" key="1">
    <citation type="journal article" date="2023" name="IMA Fungus">
        <title>Comparative genomic study of the Penicillium genus elucidates a diverse pangenome and 15 lateral gene transfer events.</title>
        <authorList>
            <person name="Petersen C."/>
            <person name="Sorensen T."/>
            <person name="Nielsen M.R."/>
            <person name="Sondergaard T.E."/>
            <person name="Sorensen J.L."/>
            <person name="Fitzpatrick D.A."/>
            <person name="Frisvad J.C."/>
            <person name="Nielsen K.L."/>
        </authorList>
    </citation>
    <scope>NUCLEOTIDE SEQUENCE [LARGE SCALE GENOMIC DNA]</scope>
    <source>
        <strain evidence="9 10">IBT 35679</strain>
    </source>
</reference>
<evidence type="ECO:0000256" key="6">
    <source>
        <dbReference type="SAM" id="Coils"/>
    </source>
</evidence>
<feature type="compositionally biased region" description="Polar residues" evidence="7">
    <location>
        <begin position="710"/>
        <end position="720"/>
    </location>
</feature>
<dbReference type="EMBL" id="JAQIZZ010000012">
    <property type="protein sequence ID" value="KAJ5522866.1"/>
    <property type="molecule type" value="Genomic_DNA"/>
</dbReference>
<evidence type="ECO:0000256" key="1">
    <source>
        <dbReference type="ARBA" id="ARBA00012513"/>
    </source>
</evidence>
<dbReference type="InterPro" id="IPR000719">
    <property type="entry name" value="Prot_kinase_dom"/>
</dbReference>
<evidence type="ECO:0000256" key="2">
    <source>
        <dbReference type="ARBA" id="ARBA00022679"/>
    </source>
</evidence>
<dbReference type="SMART" id="SM00220">
    <property type="entry name" value="S_TKc"/>
    <property type="match status" value="1"/>
</dbReference>
<evidence type="ECO:0000256" key="3">
    <source>
        <dbReference type="ARBA" id="ARBA00022741"/>
    </source>
</evidence>
<dbReference type="InterPro" id="IPR050660">
    <property type="entry name" value="NEK_Ser/Thr_kinase"/>
</dbReference>
<dbReference type="GO" id="GO:0007059">
    <property type="term" value="P:chromosome segregation"/>
    <property type="evidence" value="ECO:0007669"/>
    <property type="project" value="TreeGrafter"/>
</dbReference>
<feature type="compositionally biased region" description="Polar residues" evidence="7">
    <location>
        <begin position="2123"/>
        <end position="2144"/>
    </location>
</feature>
<dbReference type="GO" id="GO:0044732">
    <property type="term" value="C:mitotic spindle pole body"/>
    <property type="evidence" value="ECO:0007669"/>
    <property type="project" value="TreeGrafter"/>
</dbReference>